<accession>A0ABV7J453</accession>
<keyword evidence="3" id="KW-1185">Reference proteome</keyword>
<evidence type="ECO:0000313" key="3">
    <source>
        <dbReference type="Proteomes" id="UP001595547"/>
    </source>
</evidence>
<sequence length="73" mass="8030">MDTAWIVPMLALCTLGAVCIFALISKERTEERKHDPFAPKSTLAKDGPQGGVAFLLPLDQRVNRNPNVEPVLE</sequence>
<protein>
    <submittedName>
        <fullName evidence="2">Uncharacterized protein</fullName>
    </submittedName>
</protein>
<reference evidence="3" key="1">
    <citation type="journal article" date="2019" name="Int. J. Syst. Evol. Microbiol.">
        <title>The Global Catalogue of Microorganisms (GCM) 10K type strain sequencing project: providing services to taxonomists for standard genome sequencing and annotation.</title>
        <authorList>
            <consortium name="The Broad Institute Genomics Platform"/>
            <consortium name="The Broad Institute Genome Sequencing Center for Infectious Disease"/>
            <person name="Wu L."/>
            <person name="Ma J."/>
        </authorList>
    </citation>
    <scope>NUCLEOTIDE SEQUENCE [LARGE SCALE GENOMIC DNA]</scope>
    <source>
        <strain evidence="3">KCTC 52039</strain>
    </source>
</reference>
<name>A0ABV7J453_9RHOB</name>
<feature type="transmembrane region" description="Helical" evidence="1">
    <location>
        <begin position="6"/>
        <end position="24"/>
    </location>
</feature>
<dbReference type="Proteomes" id="UP001595547">
    <property type="component" value="Unassembled WGS sequence"/>
</dbReference>
<comment type="caution">
    <text evidence="2">The sequence shown here is derived from an EMBL/GenBank/DDBJ whole genome shotgun (WGS) entry which is preliminary data.</text>
</comment>
<keyword evidence="1" id="KW-1133">Transmembrane helix</keyword>
<evidence type="ECO:0000256" key="1">
    <source>
        <dbReference type="SAM" id="Phobius"/>
    </source>
</evidence>
<keyword evidence="1" id="KW-0812">Transmembrane</keyword>
<gene>
    <name evidence="2" type="ORF">ACFOGH_16370</name>
</gene>
<organism evidence="2 3">
    <name type="scientific">Cypionkella sinensis</name>
    <dbReference type="NCBI Taxonomy" id="1756043"/>
    <lineage>
        <taxon>Bacteria</taxon>
        <taxon>Pseudomonadati</taxon>
        <taxon>Pseudomonadota</taxon>
        <taxon>Alphaproteobacteria</taxon>
        <taxon>Rhodobacterales</taxon>
        <taxon>Paracoccaceae</taxon>
        <taxon>Cypionkella</taxon>
    </lineage>
</organism>
<evidence type="ECO:0000313" key="2">
    <source>
        <dbReference type="EMBL" id="MFC3182573.1"/>
    </source>
</evidence>
<keyword evidence="1" id="KW-0472">Membrane</keyword>
<dbReference type="RefSeq" id="WP_380074232.1">
    <property type="nucleotide sequence ID" value="NZ_JBHRTO010000002.1"/>
</dbReference>
<dbReference type="EMBL" id="JBHRTO010000002">
    <property type="protein sequence ID" value="MFC3182573.1"/>
    <property type="molecule type" value="Genomic_DNA"/>
</dbReference>
<proteinExistence type="predicted"/>